<dbReference type="PATRIC" id="fig|1088869.3.peg.334"/>
<evidence type="ECO:0000313" key="1">
    <source>
        <dbReference type="EMBL" id="EHH69026.1"/>
    </source>
</evidence>
<dbReference type="STRING" id="1088869.GMO_03330"/>
<dbReference type="OrthoDB" id="7283544at2"/>
<keyword evidence="2" id="KW-1185">Reference proteome</keyword>
<dbReference type="Proteomes" id="UP000004949">
    <property type="component" value="Unassembled WGS sequence"/>
</dbReference>
<gene>
    <name evidence="1" type="ORF">GMO_03330</name>
</gene>
<dbReference type="EMBL" id="AGQV01000001">
    <property type="protein sequence ID" value="EHH69026.1"/>
    <property type="molecule type" value="Genomic_DNA"/>
</dbReference>
<evidence type="ECO:0000313" key="2">
    <source>
        <dbReference type="Proteomes" id="UP000004949"/>
    </source>
</evidence>
<dbReference type="RefSeq" id="WP_008850483.1">
    <property type="nucleotide sequence ID" value="NZ_AGQV01000001.1"/>
</dbReference>
<organism evidence="1 2">
    <name type="scientific">Gluconobacter morbifer G707</name>
    <dbReference type="NCBI Taxonomy" id="1088869"/>
    <lineage>
        <taxon>Bacteria</taxon>
        <taxon>Pseudomonadati</taxon>
        <taxon>Pseudomonadota</taxon>
        <taxon>Alphaproteobacteria</taxon>
        <taxon>Acetobacterales</taxon>
        <taxon>Acetobacteraceae</taxon>
        <taxon>Gluconobacter</taxon>
    </lineage>
</organism>
<proteinExistence type="predicted"/>
<comment type="caution">
    <text evidence="1">The sequence shown here is derived from an EMBL/GenBank/DDBJ whole genome shotgun (WGS) entry which is preliminary data.</text>
</comment>
<dbReference type="AlphaFoldDB" id="G6XFR8"/>
<name>G6XFR8_9PROT</name>
<dbReference type="eggNOG" id="COG0140">
    <property type="taxonomic scope" value="Bacteria"/>
</dbReference>
<accession>G6XFR8</accession>
<protein>
    <submittedName>
        <fullName evidence="1">Uncharacterized protein</fullName>
    </submittedName>
</protein>
<sequence length="100" mass="11397">MAATRKSASFPKSRKATSLATRLGHAASVCILDVMINDRSTLIRDSAVFITLLEKIWKERNLESVQVWKELEARIELAEELRANRIRPMKGGRYRSTKLP</sequence>
<reference evidence="1 2" key="1">
    <citation type="submission" date="2011-10" db="EMBL/GenBank/DDBJ databases">
        <title>Genome sequence of Gluconobacter morbifer G707, isolated from Drosophila gut.</title>
        <authorList>
            <person name="Lee W.-J."/>
            <person name="Kim E.-K."/>
        </authorList>
    </citation>
    <scope>NUCLEOTIDE SEQUENCE [LARGE SCALE GENOMIC DNA]</scope>
    <source>
        <strain evidence="1 2">G707</strain>
    </source>
</reference>